<protein>
    <submittedName>
        <fullName evidence="2">Uncharacterized protein</fullName>
    </submittedName>
</protein>
<organism evidence="2">
    <name type="scientific">Zea mays</name>
    <name type="common">Maize</name>
    <dbReference type="NCBI Taxonomy" id="4577"/>
    <lineage>
        <taxon>Eukaryota</taxon>
        <taxon>Viridiplantae</taxon>
        <taxon>Streptophyta</taxon>
        <taxon>Embryophyta</taxon>
        <taxon>Tracheophyta</taxon>
        <taxon>Spermatophyta</taxon>
        <taxon>Magnoliopsida</taxon>
        <taxon>Liliopsida</taxon>
        <taxon>Poales</taxon>
        <taxon>Poaceae</taxon>
        <taxon>PACMAD clade</taxon>
        <taxon>Panicoideae</taxon>
        <taxon>Andropogonodae</taxon>
        <taxon>Andropogoneae</taxon>
        <taxon>Tripsacinae</taxon>
        <taxon>Zea</taxon>
    </lineage>
</organism>
<dbReference type="EMBL" id="EU974080">
    <property type="protein sequence ID" value="ACG46198.1"/>
    <property type="molecule type" value="mRNA"/>
</dbReference>
<evidence type="ECO:0000313" key="2">
    <source>
        <dbReference type="EMBL" id="ACG46198.1"/>
    </source>
</evidence>
<sequence>MIMRAEGHGSERTIRWYWRINLVDASSQHQNGRCSPSGRQLTTLT</sequence>
<accession>B6UA15</accession>
<evidence type="ECO:0000256" key="1">
    <source>
        <dbReference type="SAM" id="MobiDB-lite"/>
    </source>
</evidence>
<feature type="region of interest" description="Disordered" evidence="1">
    <location>
        <begin position="26"/>
        <end position="45"/>
    </location>
</feature>
<name>B6UA15_MAIZE</name>
<proteinExistence type="evidence at transcript level"/>
<reference evidence="2" key="1">
    <citation type="journal article" date="2009" name="Plant Mol. Biol.">
        <title>Insights into corn genes derived from large-scale cDNA sequencing.</title>
        <authorList>
            <person name="Alexandrov N.N."/>
            <person name="Brover V.V."/>
            <person name="Freidin S."/>
            <person name="Troukhan M.E."/>
            <person name="Tatarinova T.V."/>
            <person name="Zhang H."/>
            <person name="Swaller T.J."/>
            <person name="Lu Y.P."/>
            <person name="Bouck J."/>
            <person name="Flavell R.B."/>
            <person name="Feldmann K.A."/>
        </authorList>
    </citation>
    <scope>NUCLEOTIDE SEQUENCE</scope>
</reference>
<dbReference type="AlphaFoldDB" id="B6UA15"/>